<evidence type="ECO:0000313" key="12">
    <source>
        <dbReference type="EMBL" id="KAG2222295.1"/>
    </source>
</evidence>
<evidence type="ECO:0000256" key="4">
    <source>
        <dbReference type="ARBA" id="ARBA00022741"/>
    </source>
</evidence>
<dbReference type="CDD" id="cd17917">
    <property type="entry name" value="DEXHc_RHA-like"/>
    <property type="match status" value="1"/>
</dbReference>
<dbReference type="Gene3D" id="3.40.50.300">
    <property type="entry name" value="P-loop containing nucleotide triphosphate hydrolases"/>
    <property type="match status" value="2"/>
</dbReference>
<evidence type="ECO:0000256" key="6">
    <source>
        <dbReference type="ARBA" id="ARBA00022806"/>
    </source>
</evidence>
<keyword evidence="5" id="KW-0378">Hydrolase</keyword>
<feature type="domain" description="Helicase ATP-binding" evidence="10">
    <location>
        <begin position="18"/>
        <end position="190"/>
    </location>
</feature>
<keyword evidence="13" id="KW-1185">Reference proteome</keyword>
<dbReference type="GO" id="GO:0016787">
    <property type="term" value="F:hydrolase activity"/>
    <property type="evidence" value="ECO:0007669"/>
    <property type="project" value="UniProtKB-KW"/>
</dbReference>
<dbReference type="InterPro" id="IPR027417">
    <property type="entry name" value="P-loop_NTPase"/>
</dbReference>
<dbReference type="FunFam" id="3.40.50.300:FF:000325">
    <property type="entry name" value="ATP-dependent RNA helicase DHX29"/>
    <property type="match status" value="1"/>
</dbReference>
<keyword evidence="6" id="KW-0347">Helicase</keyword>
<comment type="similarity">
    <text evidence="1">Belongs to the DEAD box helicase family. DEAH subfamily.</text>
</comment>
<dbReference type="InterPro" id="IPR011545">
    <property type="entry name" value="DEAD/DEAH_box_helicase_dom"/>
</dbReference>
<keyword evidence="4" id="KW-0547">Nucleotide-binding</keyword>
<dbReference type="PANTHER" id="PTHR18934:SF145">
    <property type="entry name" value="ATP-DEPENDENT RNA HELICASE DHX57-RELATED"/>
    <property type="match status" value="1"/>
</dbReference>
<sequence length="503" mass="57172">MKKKREELPMASYREQVLDLVKGHQVVIVSGETGCGKSTQVPQFIAEYLLQGSSTVGSVICTQPRRISAVSIAKRVSVEMGDWPRSLGIKNGMVGYQIRLESKVAEENVLVFCTTGILLRRLESDKTLEGVTHVIVDEVHERTIESDFLLVILKQLCSVRPDLRIILMSATVEANKFSEYFGYCPVITVPGRTYPVQVQYLEDVIEATGNLSELCYVTNLGYTLEEDSPYALRRQRIKRDHGNIDVSGKHGTSRRVRLDWFEEDSDEDDPYDPTRIESKLTTVSRTESTTPNEENANQDDNNNTEKQEEETLKYSKQTRKMIRRIDQDRINYDLILDLIDYVCIRSREQETPMSRQVPETGAILVFLPGMPEIRRLYDLISAHHVLGDAQKFVLIALHSTLSSEHQEKAFDVPPKGMRKIVLSTNIAETGVTISDVTVVIDTGMAKIVSYDKKKRITRLRQMFVAKANARQRRGRAGRVQEGLCFHLFTENKFLEASNKLYST</sequence>
<dbReference type="PROSITE" id="PS51192">
    <property type="entry name" value="HELICASE_ATP_BIND_1"/>
    <property type="match status" value="1"/>
</dbReference>
<dbReference type="Pfam" id="PF00270">
    <property type="entry name" value="DEAD"/>
    <property type="match status" value="1"/>
</dbReference>
<proteinExistence type="inferred from homology"/>
<feature type="region of interest" description="Disordered" evidence="9">
    <location>
        <begin position="264"/>
        <end position="313"/>
    </location>
</feature>
<feature type="domain" description="Helicase C-terminal" evidence="11">
    <location>
        <begin position="338"/>
        <end position="503"/>
    </location>
</feature>
<dbReference type="PROSITE" id="PS51194">
    <property type="entry name" value="HELICASE_CTER"/>
    <property type="match status" value="1"/>
</dbReference>
<keyword evidence="7" id="KW-0067">ATP-binding</keyword>
<evidence type="ECO:0000259" key="11">
    <source>
        <dbReference type="PROSITE" id="PS51194"/>
    </source>
</evidence>
<protein>
    <recommendedName>
        <fullName evidence="2">RNA helicase</fullName>
        <ecNumber evidence="2">3.6.4.13</ecNumber>
    </recommendedName>
</protein>
<evidence type="ECO:0000256" key="3">
    <source>
        <dbReference type="ARBA" id="ARBA00022490"/>
    </source>
</evidence>
<dbReference type="Pfam" id="PF00271">
    <property type="entry name" value="Helicase_C"/>
    <property type="match status" value="1"/>
</dbReference>
<dbReference type="CDD" id="cd18791">
    <property type="entry name" value="SF2_C_RHA"/>
    <property type="match status" value="1"/>
</dbReference>
<dbReference type="AlphaFoldDB" id="A0A8H7S403"/>
<dbReference type="SMART" id="SM00490">
    <property type="entry name" value="HELICc"/>
    <property type="match status" value="1"/>
</dbReference>
<organism evidence="12 13">
    <name type="scientific">Circinella minor</name>
    <dbReference type="NCBI Taxonomy" id="1195481"/>
    <lineage>
        <taxon>Eukaryota</taxon>
        <taxon>Fungi</taxon>
        <taxon>Fungi incertae sedis</taxon>
        <taxon>Mucoromycota</taxon>
        <taxon>Mucoromycotina</taxon>
        <taxon>Mucoromycetes</taxon>
        <taxon>Mucorales</taxon>
        <taxon>Lichtheimiaceae</taxon>
        <taxon>Circinella</taxon>
    </lineage>
</organism>
<evidence type="ECO:0000256" key="2">
    <source>
        <dbReference type="ARBA" id="ARBA00012552"/>
    </source>
</evidence>
<dbReference type="SUPFAM" id="SSF52540">
    <property type="entry name" value="P-loop containing nucleoside triphosphate hydrolases"/>
    <property type="match status" value="1"/>
</dbReference>
<reference evidence="12 13" key="1">
    <citation type="submission" date="2020-12" db="EMBL/GenBank/DDBJ databases">
        <title>Metabolic potential, ecology and presence of endohyphal bacteria is reflected in genomic diversity of Mucoromycotina.</title>
        <authorList>
            <person name="Muszewska A."/>
            <person name="Okrasinska A."/>
            <person name="Steczkiewicz K."/>
            <person name="Drgas O."/>
            <person name="Orlowska M."/>
            <person name="Perlinska-Lenart U."/>
            <person name="Aleksandrzak-Piekarczyk T."/>
            <person name="Szatraj K."/>
            <person name="Zielenkiewicz U."/>
            <person name="Pilsyk S."/>
            <person name="Malc E."/>
            <person name="Mieczkowski P."/>
            <person name="Kruszewska J.S."/>
            <person name="Biernat P."/>
            <person name="Pawlowska J."/>
        </authorList>
    </citation>
    <scope>NUCLEOTIDE SEQUENCE [LARGE SCALE GENOMIC DNA]</scope>
    <source>
        <strain evidence="12 13">CBS 142.35</strain>
    </source>
</reference>
<evidence type="ECO:0000256" key="1">
    <source>
        <dbReference type="ARBA" id="ARBA00008792"/>
    </source>
</evidence>
<dbReference type="InterPro" id="IPR001650">
    <property type="entry name" value="Helicase_C-like"/>
</dbReference>
<name>A0A8H7S403_9FUNG</name>
<feature type="compositionally biased region" description="Polar residues" evidence="9">
    <location>
        <begin position="279"/>
        <end position="291"/>
    </location>
</feature>
<feature type="compositionally biased region" description="Low complexity" evidence="9">
    <location>
        <begin position="292"/>
        <end position="301"/>
    </location>
</feature>
<evidence type="ECO:0000256" key="5">
    <source>
        <dbReference type="ARBA" id="ARBA00022801"/>
    </source>
</evidence>
<gene>
    <name evidence="12" type="ORF">INT45_006974</name>
</gene>
<dbReference type="FunFam" id="3.40.50.300:FF:000500">
    <property type="entry name" value="ATP-dependent RNA helicase DHX29"/>
    <property type="match status" value="1"/>
</dbReference>
<evidence type="ECO:0000256" key="8">
    <source>
        <dbReference type="ARBA" id="ARBA00047984"/>
    </source>
</evidence>
<dbReference type="InterPro" id="IPR014001">
    <property type="entry name" value="Helicase_ATP-bd"/>
</dbReference>
<evidence type="ECO:0000313" key="13">
    <source>
        <dbReference type="Proteomes" id="UP000646827"/>
    </source>
</evidence>
<feature type="compositionally biased region" description="Basic and acidic residues" evidence="9">
    <location>
        <begin position="303"/>
        <end position="313"/>
    </location>
</feature>
<accession>A0A8H7S403</accession>
<dbReference type="PANTHER" id="PTHR18934">
    <property type="entry name" value="ATP-DEPENDENT RNA HELICASE"/>
    <property type="match status" value="1"/>
</dbReference>
<dbReference type="GO" id="GO:0003724">
    <property type="term" value="F:RNA helicase activity"/>
    <property type="evidence" value="ECO:0007669"/>
    <property type="project" value="UniProtKB-EC"/>
</dbReference>
<dbReference type="EMBL" id="JAEPRB010000087">
    <property type="protein sequence ID" value="KAG2222295.1"/>
    <property type="molecule type" value="Genomic_DNA"/>
</dbReference>
<evidence type="ECO:0000256" key="9">
    <source>
        <dbReference type="SAM" id="MobiDB-lite"/>
    </source>
</evidence>
<dbReference type="Proteomes" id="UP000646827">
    <property type="component" value="Unassembled WGS sequence"/>
</dbReference>
<keyword evidence="3" id="KW-0963">Cytoplasm</keyword>
<dbReference type="OrthoDB" id="10253254at2759"/>
<evidence type="ECO:0000259" key="10">
    <source>
        <dbReference type="PROSITE" id="PS51192"/>
    </source>
</evidence>
<comment type="catalytic activity">
    <reaction evidence="8">
        <text>ATP + H2O = ADP + phosphate + H(+)</text>
        <dbReference type="Rhea" id="RHEA:13065"/>
        <dbReference type="ChEBI" id="CHEBI:15377"/>
        <dbReference type="ChEBI" id="CHEBI:15378"/>
        <dbReference type="ChEBI" id="CHEBI:30616"/>
        <dbReference type="ChEBI" id="CHEBI:43474"/>
        <dbReference type="ChEBI" id="CHEBI:456216"/>
        <dbReference type="EC" id="3.6.4.13"/>
    </reaction>
</comment>
<dbReference type="EC" id="3.6.4.13" evidence="2"/>
<dbReference type="GO" id="GO:0005524">
    <property type="term" value="F:ATP binding"/>
    <property type="evidence" value="ECO:0007669"/>
    <property type="project" value="UniProtKB-KW"/>
</dbReference>
<dbReference type="GO" id="GO:0003723">
    <property type="term" value="F:RNA binding"/>
    <property type="evidence" value="ECO:0007669"/>
    <property type="project" value="TreeGrafter"/>
</dbReference>
<evidence type="ECO:0000256" key="7">
    <source>
        <dbReference type="ARBA" id="ARBA00022840"/>
    </source>
</evidence>
<dbReference type="SMART" id="SM00487">
    <property type="entry name" value="DEXDc"/>
    <property type="match status" value="1"/>
</dbReference>
<comment type="caution">
    <text evidence="12">The sequence shown here is derived from an EMBL/GenBank/DDBJ whole genome shotgun (WGS) entry which is preliminary data.</text>
</comment>